<dbReference type="WBParaSite" id="Minc3s09866g43601">
    <property type="protein sequence ID" value="Minc3s09866g43601"/>
    <property type="gene ID" value="Minc3s09866g43601"/>
</dbReference>
<evidence type="ECO:0000256" key="1">
    <source>
        <dbReference type="ARBA" id="ARBA00005641"/>
    </source>
</evidence>
<dbReference type="Proteomes" id="UP000887563">
    <property type="component" value="Unplaced"/>
</dbReference>
<feature type="chain" id="PRO_5037525428" evidence="5">
    <location>
        <begin position="17"/>
        <end position="145"/>
    </location>
</feature>
<feature type="domain" description="Glycoside hydrolase family 5" evidence="6">
    <location>
        <begin position="43"/>
        <end position="134"/>
    </location>
</feature>
<dbReference type="GO" id="GO:0000272">
    <property type="term" value="P:polysaccharide catabolic process"/>
    <property type="evidence" value="ECO:0007669"/>
    <property type="project" value="InterPro"/>
</dbReference>
<dbReference type="SUPFAM" id="SSF51445">
    <property type="entry name" value="(Trans)glycosidases"/>
    <property type="match status" value="1"/>
</dbReference>
<evidence type="ECO:0000256" key="5">
    <source>
        <dbReference type="SAM" id="SignalP"/>
    </source>
</evidence>
<keyword evidence="7" id="KW-1185">Reference proteome</keyword>
<dbReference type="AlphaFoldDB" id="A0A914P0F6"/>
<protein>
    <submittedName>
        <fullName evidence="8">Glycoside hydrolase family 5 domain-containing protein</fullName>
    </submittedName>
</protein>
<dbReference type="InterPro" id="IPR017853">
    <property type="entry name" value="GH"/>
</dbReference>
<dbReference type="Gene3D" id="3.20.20.80">
    <property type="entry name" value="Glycosidases"/>
    <property type="match status" value="1"/>
</dbReference>
<evidence type="ECO:0000256" key="4">
    <source>
        <dbReference type="RuleBase" id="RU361153"/>
    </source>
</evidence>
<evidence type="ECO:0000256" key="2">
    <source>
        <dbReference type="ARBA" id="ARBA00022801"/>
    </source>
</evidence>
<organism evidence="7 8">
    <name type="scientific">Meloidogyne incognita</name>
    <name type="common">Southern root-knot nematode worm</name>
    <name type="synonym">Oxyuris incognita</name>
    <dbReference type="NCBI Taxonomy" id="6306"/>
    <lineage>
        <taxon>Eukaryota</taxon>
        <taxon>Metazoa</taxon>
        <taxon>Ecdysozoa</taxon>
        <taxon>Nematoda</taxon>
        <taxon>Chromadorea</taxon>
        <taxon>Rhabditida</taxon>
        <taxon>Tylenchina</taxon>
        <taxon>Tylenchomorpha</taxon>
        <taxon>Tylenchoidea</taxon>
        <taxon>Meloidogynidae</taxon>
        <taxon>Meloidogyninae</taxon>
        <taxon>Meloidogyne</taxon>
        <taxon>Meloidogyne incognita group</taxon>
    </lineage>
</organism>
<comment type="similarity">
    <text evidence="1 4">Belongs to the glycosyl hydrolase 5 (cellulase A) family.</text>
</comment>
<keyword evidence="5" id="KW-0732">Signal</keyword>
<feature type="signal peptide" evidence="5">
    <location>
        <begin position="1"/>
        <end position="16"/>
    </location>
</feature>
<name>A0A914P0F6_MELIC</name>
<sequence>MNSLLLIAFFIPLILCSNKGCSSIWAIICESTYKWNFGSQLVGSNGQPVQLVGMSLFWSSCGEGEVFYNKATVNSLKCSWNSNVVRAAMGVEYSGCQRPGYLDAPNVELGKVEAVVKAAIELDMYVILDFHDHNAQQHVKQAVSE</sequence>
<dbReference type="InterPro" id="IPR001547">
    <property type="entry name" value="Glyco_hydro_5"/>
</dbReference>
<keyword evidence="3 4" id="KW-0326">Glycosidase</keyword>
<evidence type="ECO:0000256" key="3">
    <source>
        <dbReference type="ARBA" id="ARBA00023295"/>
    </source>
</evidence>
<evidence type="ECO:0000313" key="8">
    <source>
        <dbReference type="WBParaSite" id="Minc3s09866g43601"/>
    </source>
</evidence>
<accession>A0A914P0F6</accession>
<reference evidence="8" key="1">
    <citation type="submission" date="2022-11" db="UniProtKB">
        <authorList>
            <consortium name="WormBaseParasite"/>
        </authorList>
    </citation>
    <scope>IDENTIFICATION</scope>
</reference>
<proteinExistence type="inferred from homology"/>
<keyword evidence="2 4" id="KW-0378">Hydrolase</keyword>
<dbReference type="GO" id="GO:0004553">
    <property type="term" value="F:hydrolase activity, hydrolyzing O-glycosyl compounds"/>
    <property type="evidence" value="ECO:0007669"/>
    <property type="project" value="InterPro"/>
</dbReference>
<evidence type="ECO:0000259" key="6">
    <source>
        <dbReference type="Pfam" id="PF00150"/>
    </source>
</evidence>
<evidence type="ECO:0000313" key="7">
    <source>
        <dbReference type="Proteomes" id="UP000887563"/>
    </source>
</evidence>
<dbReference type="Pfam" id="PF00150">
    <property type="entry name" value="Cellulase"/>
    <property type="match status" value="1"/>
</dbReference>